<dbReference type="InterPro" id="IPR036390">
    <property type="entry name" value="WH_DNA-bd_sf"/>
</dbReference>
<comment type="caution">
    <text evidence="5">The sequence shown here is derived from an EMBL/GenBank/DDBJ whole genome shotgun (WGS) entry which is preliminary data.</text>
</comment>
<evidence type="ECO:0000313" key="5">
    <source>
        <dbReference type="EMBL" id="OEG23918.1"/>
    </source>
</evidence>
<protein>
    <submittedName>
        <fullName evidence="5">GntR family transcriptional regulator</fullName>
    </submittedName>
</protein>
<dbReference type="InterPro" id="IPR036388">
    <property type="entry name" value="WH-like_DNA-bd_sf"/>
</dbReference>
<dbReference type="PROSITE" id="PS50949">
    <property type="entry name" value="HTH_GNTR"/>
    <property type="match status" value="1"/>
</dbReference>
<keyword evidence="6" id="KW-1185">Reference proteome</keyword>
<dbReference type="Proteomes" id="UP000094469">
    <property type="component" value="Unassembled WGS sequence"/>
</dbReference>
<dbReference type="Gene3D" id="1.10.10.10">
    <property type="entry name" value="Winged helix-like DNA-binding domain superfamily/Winged helix DNA-binding domain"/>
    <property type="match status" value="1"/>
</dbReference>
<dbReference type="PANTHER" id="PTHR38445">
    <property type="entry name" value="HTH-TYPE TRANSCRIPTIONAL REPRESSOR YTRA"/>
    <property type="match status" value="1"/>
</dbReference>
<keyword evidence="2" id="KW-0238">DNA-binding</keyword>
<dbReference type="InterPro" id="IPR000524">
    <property type="entry name" value="Tscrpt_reg_HTH_GntR"/>
</dbReference>
<name>A0A1E5HG37_9ENTE</name>
<dbReference type="OrthoDB" id="362473at2"/>
<keyword evidence="3" id="KW-0804">Transcription</keyword>
<dbReference type="CDD" id="cd07377">
    <property type="entry name" value="WHTH_GntR"/>
    <property type="match status" value="1"/>
</dbReference>
<evidence type="ECO:0000313" key="6">
    <source>
        <dbReference type="Proteomes" id="UP000094469"/>
    </source>
</evidence>
<dbReference type="STRING" id="1131292.BCR24_00750"/>
<evidence type="ECO:0000256" key="1">
    <source>
        <dbReference type="ARBA" id="ARBA00023015"/>
    </source>
</evidence>
<dbReference type="PANTHER" id="PTHR38445:SF6">
    <property type="entry name" value="GNTR-FAMILY TRANSCRIPTIONAL REGULATOR"/>
    <property type="match status" value="1"/>
</dbReference>
<reference evidence="6" key="1">
    <citation type="submission" date="2016-09" db="EMBL/GenBank/DDBJ databases">
        <authorList>
            <person name="Gulvik C.A."/>
        </authorList>
    </citation>
    <scope>NUCLEOTIDE SEQUENCE [LARGE SCALE GENOMIC DNA]</scope>
    <source>
        <strain evidence="6">LMG 26676</strain>
    </source>
</reference>
<dbReference type="RefSeq" id="WP_069638648.1">
    <property type="nucleotide sequence ID" value="NZ_JAFBEZ010000003.1"/>
</dbReference>
<organism evidence="5 6">
    <name type="scientific">Enterococcus ureilyticus</name>
    <dbReference type="NCBI Taxonomy" id="1131292"/>
    <lineage>
        <taxon>Bacteria</taxon>
        <taxon>Bacillati</taxon>
        <taxon>Bacillota</taxon>
        <taxon>Bacilli</taxon>
        <taxon>Lactobacillales</taxon>
        <taxon>Enterococcaceae</taxon>
        <taxon>Enterococcus</taxon>
    </lineage>
</organism>
<dbReference type="SUPFAM" id="SSF46785">
    <property type="entry name" value="Winged helix' DNA-binding domain"/>
    <property type="match status" value="1"/>
</dbReference>
<evidence type="ECO:0000256" key="2">
    <source>
        <dbReference type="ARBA" id="ARBA00023125"/>
    </source>
</evidence>
<proteinExistence type="predicted"/>
<dbReference type="GO" id="GO:0003677">
    <property type="term" value="F:DNA binding"/>
    <property type="evidence" value="ECO:0007669"/>
    <property type="project" value="UniProtKB-KW"/>
</dbReference>
<evidence type="ECO:0000259" key="4">
    <source>
        <dbReference type="PROSITE" id="PS50949"/>
    </source>
</evidence>
<gene>
    <name evidence="5" type="ORF">BCR24_00750</name>
</gene>
<dbReference type="AlphaFoldDB" id="A0A1E5HG37"/>
<evidence type="ECO:0000256" key="3">
    <source>
        <dbReference type="ARBA" id="ARBA00023163"/>
    </source>
</evidence>
<keyword evidence="1" id="KW-0805">Transcription regulation</keyword>
<feature type="domain" description="HTH gntR-type" evidence="4">
    <location>
        <begin position="7"/>
        <end position="75"/>
    </location>
</feature>
<sequence>MDFLTDRPIYLQIMDFITQQIISGKLEPGAKVKAVRELAVALATNPNTVQRALQELEREGILFSKRGLGRFVTEDTEKISHLQDQAVGQVIETFFAEMKKFGWTQEQAKDLLQEYVERENDL</sequence>
<dbReference type="SMART" id="SM00345">
    <property type="entry name" value="HTH_GNTR"/>
    <property type="match status" value="1"/>
</dbReference>
<dbReference type="GO" id="GO:0003700">
    <property type="term" value="F:DNA-binding transcription factor activity"/>
    <property type="evidence" value="ECO:0007669"/>
    <property type="project" value="InterPro"/>
</dbReference>
<dbReference type="Pfam" id="PF00392">
    <property type="entry name" value="GntR"/>
    <property type="match status" value="1"/>
</dbReference>
<dbReference type="EMBL" id="MIKC01000001">
    <property type="protein sequence ID" value="OEG23918.1"/>
    <property type="molecule type" value="Genomic_DNA"/>
</dbReference>
<accession>A0A1E5HG37</accession>